<dbReference type="EMBL" id="SRZA01000102">
    <property type="protein sequence ID" value="TGX96871.1"/>
    <property type="molecule type" value="Genomic_DNA"/>
</dbReference>
<evidence type="ECO:0000313" key="1">
    <source>
        <dbReference type="EMBL" id="TGX96871.1"/>
    </source>
</evidence>
<organism evidence="1 2">
    <name type="scientific">Bacteroides acidifaciens</name>
    <dbReference type="NCBI Taxonomy" id="85831"/>
    <lineage>
        <taxon>Bacteria</taxon>
        <taxon>Pseudomonadati</taxon>
        <taxon>Bacteroidota</taxon>
        <taxon>Bacteroidia</taxon>
        <taxon>Bacteroidales</taxon>
        <taxon>Bacteroidaceae</taxon>
        <taxon>Bacteroides</taxon>
    </lineage>
</organism>
<dbReference type="Proteomes" id="UP000305751">
    <property type="component" value="Unassembled WGS sequence"/>
</dbReference>
<dbReference type="AlphaFoldDB" id="A0A4S2A9D4"/>
<accession>A0A4S2A9D4</accession>
<proteinExistence type="predicted"/>
<reference evidence="1 2" key="1">
    <citation type="submission" date="2019-04" db="EMBL/GenBank/DDBJ databases">
        <title>Microbes associate with the intestines of laboratory mice.</title>
        <authorList>
            <person name="Navarre W."/>
            <person name="Wong E."/>
            <person name="Huang K."/>
            <person name="Tropini C."/>
            <person name="Ng K."/>
            <person name="Yu B."/>
        </authorList>
    </citation>
    <scope>NUCLEOTIDE SEQUENCE [LARGE SCALE GENOMIC DNA]</scope>
    <source>
        <strain evidence="1 2">NM70_E10</strain>
    </source>
</reference>
<comment type="caution">
    <text evidence="1">The sequence shown here is derived from an EMBL/GenBank/DDBJ whole genome shotgun (WGS) entry which is preliminary data.</text>
</comment>
<protein>
    <submittedName>
        <fullName evidence="1">Uncharacterized protein</fullName>
    </submittedName>
</protein>
<name>A0A4S2A9D4_9BACE</name>
<evidence type="ECO:0000313" key="2">
    <source>
        <dbReference type="Proteomes" id="UP000305751"/>
    </source>
</evidence>
<keyword evidence="2" id="KW-1185">Reference proteome</keyword>
<sequence>MRTKCLFVVVAVICLFISTFCGYNWNAKTSSNLLLCNVDALANNAEVDFDFCVVTSGICVIYSDGLAIKGYKLYS</sequence>
<gene>
    <name evidence="1" type="ORF">E5356_18890</name>
</gene>